<feature type="domain" description="POTRA" evidence="10">
    <location>
        <begin position="358"/>
        <end position="437"/>
    </location>
</feature>
<keyword evidence="2" id="KW-1134">Transmembrane beta strand</keyword>
<dbReference type="NCBIfam" id="TIGR03303">
    <property type="entry name" value="OM_YaeT"/>
    <property type="match status" value="1"/>
</dbReference>
<dbReference type="Pfam" id="PF07244">
    <property type="entry name" value="POTRA"/>
    <property type="match status" value="4"/>
</dbReference>
<dbReference type="InterPro" id="IPR039910">
    <property type="entry name" value="D15-like"/>
</dbReference>
<accession>A0A0H5DRY2</accession>
<keyword evidence="3" id="KW-0812">Transmembrane</keyword>
<name>A0A0H5DRY2_9BACT</name>
<evidence type="ECO:0000256" key="8">
    <source>
        <dbReference type="NCBIfam" id="TIGR03303"/>
    </source>
</evidence>
<dbReference type="OrthoDB" id="9803054at2"/>
<evidence type="ECO:0000256" key="5">
    <source>
        <dbReference type="ARBA" id="ARBA00022737"/>
    </source>
</evidence>
<keyword evidence="6" id="KW-0472">Membrane</keyword>
<gene>
    <name evidence="11" type="primary">yaeT</name>
    <name evidence="11" type="ORF">ELAC_2076</name>
</gene>
<evidence type="ECO:0000256" key="7">
    <source>
        <dbReference type="ARBA" id="ARBA00023237"/>
    </source>
</evidence>
<proteinExistence type="predicted"/>
<evidence type="ECO:0000256" key="1">
    <source>
        <dbReference type="ARBA" id="ARBA00004370"/>
    </source>
</evidence>
<evidence type="ECO:0000313" key="12">
    <source>
        <dbReference type="Proteomes" id="UP000220251"/>
    </source>
</evidence>
<dbReference type="InterPro" id="IPR023707">
    <property type="entry name" value="OM_assembly_BamA"/>
</dbReference>
<dbReference type="GO" id="GO:0009279">
    <property type="term" value="C:cell outer membrane"/>
    <property type="evidence" value="ECO:0007669"/>
    <property type="project" value="UniProtKB-UniRule"/>
</dbReference>
<evidence type="ECO:0000256" key="4">
    <source>
        <dbReference type="ARBA" id="ARBA00022729"/>
    </source>
</evidence>
<keyword evidence="5" id="KW-0677">Repeat</keyword>
<dbReference type="Pfam" id="PF01103">
    <property type="entry name" value="Omp85"/>
    <property type="match status" value="1"/>
</dbReference>
<reference evidence="12" key="1">
    <citation type="submission" date="2015-06" db="EMBL/GenBank/DDBJ databases">
        <authorList>
            <person name="Bertelli C."/>
        </authorList>
    </citation>
    <scope>NUCLEOTIDE SEQUENCE [LARGE SCALE GENOMIC DNA]</scope>
    <source>
        <strain evidence="12">CRIB-30</strain>
    </source>
</reference>
<feature type="domain" description="POTRA" evidence="10">
    <location>
        <begin position="105"/>
        <end position="183"/>
    </location>
</feature>
<dbReference type="InterPro" id="IPR010827">
    <property type="entry name" value="BamA/TamA_POTRA"/>
</dbReference>
<comment type="subcellular location">
    <subcellularLocation>
        <location evidence="1">Membrane</location>
    </subcellularLocation>
</comment>
<dbReference type="Proteomes" id="UP000220251">
    <property type="component" value="Unassembled WGS sequence"/>
</dbReference>
<evidence type="ECO:0000313" key="11">
    <source>
        <dbReference type="EMBL" id="CRX39397.1"/>
    </source>
</evidence>
<evidence type="ECO:0000256" key="9">
    <source>
        <dbReference type="SAM" id="SignalP"/>
    </source>
</evidence>
<feature type="chain" id="PRO_5005217841" description="Outer membrane protein assembly factor BamA" evidence="9">
    <location>
        <begin position="23"/>
        <end position="781"/>
    </location>
</feature>
<dbReference type="InterPro" id="IPR034746">
    <property type="entry name" value="POTRA"/>
</dbReference>
<organism evidence="11 12">
    <name type="scientific">Estrella lausannensis</name>
    <dbReference type="NCBI Taxonomy" id="483423"/>
    <lineage>
        <taxon>Bacteria</taxon>
        <taxon>Pseudomonadati</taxon>
        <taxon>Chlamydiota</taxon>
        <taxon>Chlamydiia</taxon>
        <taxon>Parachlamydiales</taxon>
        <taxon>Candidatus Criblamydiaceae</taxon>
        <taxon>Estrella</taxon>
    </lineage>
</organism>
<keyword evidence="12" id="KW-1185">Reference proteome</keyword>
<dbReference type="PROSITE" id="PS51779">
    <property type="entry name" value="POTRA"/>
    <property type="match status" value="3"/>
</dbReference>
<keyword evidence="7" id="KW-0998">Cell outer membrane</keyword>
<dbReference type="EMBL" id="CWGJ01000028">
    <property type="protein sequence ID" value="CRX39397.1"/>
    <property type="molecule type" value="Genomic_DNA"/>
</dbReference>
<keyword evidence="4 9" id="KW-0732">Signal</keyword>
<dbReference type="AlphaFoldDB" id="A0A0H5DRY2"/>
<evidence type="ECO:0000256" key="6">
    <source>
        <dbReference type="ARBA" id="ARBA00023136"/>
    </source>
</evidence>
<evidence type="ECO:0000256" key="3">
    <source>
        <dbReference type="ARBA" id="ARBA00022692"/>
    </source>
</evidence>
<feature type="domain" description="POTRA" evidence="10">
    <location>
        <begin position="277"/>
        <end position="355"/>
    </location>
</feature>
<dbReference type="Gene3D" id="2.40.160.50">
    <property type="entry name" value="membrane protein fhac: a member of the omp85/tpsb transporter family"/>
    <property type="match status" value="1"/>
</dbReference>
<sequence>MQLRSIILFLFTAIASLSPSSAKSDNVIFENQPVESIRFEIESENGSTFEPMARSKMRTKEGTFFSQIEFDQDLKNLSKDFDRIDPRLESVNGKLRISLHLQPKPKISCIRFDGNYKVSSSDLLKELDVPSGSIFDRQTFNKSFHKLKAYYIKQGFFEALLSYETCVDPCTNEVEIIIHVNEGRAGMIEKICFRGFTECEEDELTEMMITKKYTFLLSLFNGEGTYHEEAMQQDQFMILNYLQNKGYADAQVNIDVREAKDCNRIVVIITADRGCPYYFGKISFEGNCLFTDEEVLSVLCVREGMAYAPERVRIAVDNVSALYGKRGYIDTVVSFEPTLEPDAAAYDIHISIDEGEQYRVGMIKIFGNQITETEVILHETLLVPGDVFNSDKLRKTEMRLKNIGYFKNVNVYAVRSEEGASCLGDNYRDVHIEVEETSTGNFGAFFGFSTAENVFGGFNITERNFNSKGFLAGEQCGTSRYRGGGEYAHATILLGGKSSKYLISWTKPHFWDTKWSVGCDFEKSYSRYISDDYTIVASGYTMHGTYDVNAFVKTGIHYRIRRSDLELRSHCSKKLIEDAHTGIISAVGSSWIYDSTDSVARPTTGYKSRVFGEFAGVGGDFTFLSLAYLNTFYYPFDEKTIVKLRWDFRFIQPLWSTNFPDIPLDERFYLGGDSEIRGYRPYRLGKKYCSDEPKGGISMQLFSCEVSRRLWKRLDAFIFVDSGYLSDVKWNFGTPWTSAGGGIRVQLFESTPPLTVGYGFPFNPEDRSDVKRFFISIGGKF</sequence>
<feature type="signal peptide" evidence="9">
    <location>
        <begin position="1"/>
        <end position="22"/>
    </location>
</feature>
<dbReference type="RefSeq" id="WP_098039264.1">
    <property type="nucleotide sequence ID" value="NZ_CWGJ01000028.1"/>
</dbReference>
<protein>
    <recommendedName>
        <fullName evidence="8">Outer membrane protein assembly factor BamA</fullName>
    </recommendedName>
</protein>
<dbReference type="PANTHER" id="PTHR12815:SF47">
    <property type="entry name" value="TRANSLOCATION AND ASSEMBLY MODULE SUBUNIT TAMA"/>
    <property type="match status" value="1"/>
</dbReference>
<dbReference type="InterPro" id="IPR000184">
    <property type="entry name" value="Bac_surfAg_D15"/>
</dbReference>
<dbReference type="GO" id="GO:0071709">
    <property type="term" value="P:membrane assembly"/>
    <property type="evidence" value="ECO:0007669"/>
    <property type="project" value="InterPro"/>
</dbReference>
<evidence type="ECO:0000256" key="2">
    <source>
        <dbReference type="ARBA" id="ARBA00022452"/>
    </source>
</evidence>
<dbReference type="PIRSF" id="PIRSF006076">
    <property type="entry name" value="OM_assembly_OMP85"/>
    <property type="match status" value="1"/>
</dbReference>
<evidence type="ECO:0000259" key="10">
    <source>
        <dbReference type="PROSITE" id="PS51779"/>
    </source>
</evidence>
<dbReference type="PANTHER" id="PTHR12815">
    <property type="entry name" value="SORTING AND ASSEMBLY MACHINERY SAMM50 PROTEIN FAMILY MEMBER"/>
    <property type="match status" value="1"/>
</dbReference>
<dbReference type="Gene3D" id="3.10.20.310">
    <property type="entry name" value="membrane protein fhac"/>
    <property type="match status" value="4"/>
</dbReference>